<dbReference type="InterPro" id="IPR011249">
    <property type="entry name" value="Metalloenz_LuxS/M16"/>
</dbReference>
<feature type="signal peptide" evidence="1">
    <location>
        <begin position="1"/>
        <end position="22"/>
    </location>
</feature>
<dbReference type="InterPro" id="IPR007863">
    <property type="entry name" value="Peptidase_M16_C"/>
</dbReference>
<reference evidence="3" key="1">
    <citation type="submission" date="2021-05" db="EMBL/GenBank/DDBJ databases">
        <title>Molecular characterization for Shewanella algae harboring chromosomal blaOXA-55-like strains isolated from clinical and environment sample.</title>
        <authorList>
            <person name="Ohama Y."/>
            <person name="Aoki K."/>
            <person name="Harada S."/>
            <person name="Moriya K."/>
            <person name="Ishii Y."/>
            <person name="Tateda K."/>
        </authorList>
    </citation>
    <scope>NUCLEOTIDE SEQUENCE</scope>
    <source>
        <strain evidence="3">JCM 11563</strain>
    </source>
</reference>
<feature type="domain" description="Peptidase M16 C-terminal" evidence="2">
    <location>
        <begin position="254"/>
        <end position="407"/>
    </location>
</feature>
<dbReference type="PROSITE" id="PS51257">
    <property type="entry name" value="PROKAR_LIPOPROTEIN"/>
    <property type="match status" value="1"/>
</dbReference>
<comment type="caution">
    <text evidence="3">The sequence shown here is derived from an EMBL/GenBank/DDBJ whole genome shotgun (WGS) entry which is preliminary data.</text>
</comment>
<dbReference type="RefSeq" id="WP_220782567.1">
    <property type="nucleotide sequence ID" value="NZ_BPEY01000083.1"/>
</dbReference>
<evidence type="ECO:0000256" key="1">
    <source>
        <dbReference type="SAM" id="SignalP"/>
    </source>
</evidence>
<dbReference type="EMBL" id="BPEY01000083">
    <property type="protein sequence ID" value="GIU50319.1"/>
    <property type="molecule type" value="Genomic_DNA"/>
</dbReference>
<protein>
    <recommendedName>
        <fullName evidence="2">Peptidase M16 C-terminal domain-containing protein</fullName>
    </recommendedName>
</protein>
<gene>
    <name evidence="3" type="ORF">TUM4438_35860</name>
</gene>
<accession>A0ABQ4PP17</accession>
<evidence type="ECO:0000259" key="2">
    <source>
        <dbReference type="Pfam" id="PF05193"/>
    </source>
</evidence>
<name>A0ABQ4PP17_9GAMM</name>
<keyword evidence="1" id="KW-0732">Signal</keyword>
<dbReference type="SUPFAM" id="SSF63411">
    <property type="entry name" value="LuxS/MPP-like metallohydrolase"/>
    <property type="match status" value="1"/>
</dbReference>
<evidence type="ECO:0000313" key="3">
    <source>
        <dbReference type="EMBL" id="GIU50319.1"/>
    </source>
</evidence>
<organism evidence="3 4">
    <name type="scientific">Shewanella sairae</name>
    <dbReference type="NCBI Taxonomy" id="190310"/>
    <lineage>
        <taxon>Bacteria</taxon>
        <taxon>Pseudomonadati</taxon>
        <taxon>Pseudomonadota</taxon>
        <taxon>Gammaproteobacteria</taxon>
        <taxon>Alteromonadales</taxon>
        <taxon>Shewanellaceae</taxon>
        <taxon>Shewanella</taxon>
    </lineage>
</organism>
<proteinExistence type="predicted"/>
<feature type="chain" id="PRO_5046029792" description="Peptidase M16 C-terminal domain-containing protein" evidence="1">
    <location>
        <begin position="23"/>
        <end position="498"/>
    </location>
</feature>
<sequence length="498" mass="55572">MPQLNKSLIKPLIKLSFNIAIASLLLSAIGCQQTHIEFTDLTEPSLPAFDQLQGAPTLAPLVITPTNALLSKSLNSELTLYQLHNTLSGLNHLSLVAYSTAPMTNLDVIVQAFTEKKHWLAQQSSLACTESLRIRASMHSLTISIDCPSSAAQASELLMQFWQADSFDQIDIANVRRQLKLAKHINTYSGAEIDHVWAEKILGEQHIYNQALNNSELADELNLSKLNQIRDRIFAQSKWAILTNAQLGQDPQFIATVTQQFESLAFNSQTTTLRLDSKPAKTQTTPLSNSNKTLFIIDAPGSVKTQVRIGYPLDSADQDGNSIQNCQLLASWLGRSFSGRLYYDLREVRGLTYGIYGRCFDNPLSRTLKFYGSTKLEHTGAFIHGVLDHLTLATESQASLNEINALQTYLTSQEMLRQANYRAIEADTIKQLVRGIPLAQKQAEHIRLNQLTASQLQQIAHSVFSKTPYIVIRGDRDKIEADLRQKLPDWELIEAQAN</sequence>
<dbReference type="Proteomes" id="UP000887104">
    <property type="component" value="Unassembled WGS sequence"/>
</dbReference>
<dbReference type="Gene3D" id="3.30.830.10">
    <property type="entry name" value="Metalloenzyme, LuxS/M16 peptidase-like"/>
    <property type="match status" value="1"/>
</dbReference>
<dbReference type="Pfam" id="PF05193">
    <property type="entry name" value="Peptidase_M16_C"/>
    <property type="match status" value="1"/>
</dbReference>
<evidence type="ECO:0000313" key="4">
    <source>
        <dbReference type="Proteomes" id="UP000887104"/>
    </source>
</evidence>
<keyword evidence="4" id="KW-1185">Reference proteome</keyword>